<dbReference type="GO" id="GO:0004867">
    <property type="term" value="F:serine-type endopeptidase inhibitor activity"/>
    <property type="evidence" value="ECO:0007669"/>
    <property type="project" value="UniProtKB-KW"/>
</dbReference>
<dbReference type="Gene3D" id="2.20.130.20">
    <property type="match status" value="1"/>
</dbReference>
<name>A0A4Z2BR98_9TELE</name>
<dbReference type="Proteomes" id="UP000516260">
    <property type="component" value="Chromosome 19"/>
</dbReference>
<dbReference type="CDD" id="cd02897">
    <property type="entry name" value="A2M_2"/>
    <property type="match status" value="1"/>
</dbReference>
<dbReference type="Pfam" id="PF17791">
    <property type="entry name" value="MG3"/>
    <property type="match status" value="1"/>
</dbReference>
<evidence type="ECO:0000256" key="1">
    <source>
        <dbReference type="ARBA" id="ARBA00010952"/>
    </source>
</evidence>
<dbReference type="GO" id="GO:0005615">
    <property type="term" value="C:extracellular space"/>
    <property type="evidence" value="ECO:0007669"/>
    <property type="project" value="InterPro"/>
</dbReference>
<feature type="chain" id="PRO_5021345079" description="CD109 antigen" evidence="8">
    <location>
        <begin position="21"/>
        <end position="1464"/>
    </location>
</feature>
<dbReference type="SUPFAM" id="SSF81296">
    <property type="entry name" value="E set domains"/>
    <property type="match status" value="1"/>
</dbReference>
<evidence type="ECO:0000259" key="10">
    <source>
        <dbReference type="SMART" id="SM01360"/>
    </source>
</evidence>
<dbReference type="Gene3D" id="2.60.40.10">
    <property type="entry name" value="Immunoglobulins"/>
    <property type="match status" value="2"/>
</dbReference>
<dbReference type="InterPro" id="IPR047565">
    <property type="entry name" value="Alpha-macroglob_thiol-ester_cl"/>
</dbReference>
<organism evidence="12 13">
    <name type="scientific">Takifugu bimaculatus</name>
    <dbReference type="NCBI Taxonomy" id="433685"/>
    <lineage>
        <taxon>Eukaryota</taxon>
        <taxon>Metazoa</taxon>
        <taxon>Chordata</taxon>
        <taxon>Craniata</taxon>
        <taxon>Vertebrata</taxon>
        <taxon>Euteleostomi</taxon>
        <taxon>Actinopterygii</taxon>
        <taxon>Neopterygii</taxon>
        <taxon>Teleostei</taxon>
        <taxon>Neoteleostei</taxon>
        <taxon>Acanthomorphata</taxon>
        <taxon>Eupercaria</taxon>
        <taxon>Tetraodontiformes</taxon>
        <taxon>Tetradontoidea</taxon>
        <taxon>Tetraodontidae</taxon>
        <taxon>Takifugu</taxon>
    </lineage>
</organism>
<evidence type="ECO:0000256" key="7">
    <source>
        <dbReference type="ARBA" id="ARBA00023180"/>
    </source>
</evidence>
<dbReference type="InterPro" id="IPR011626">
    <property type="entry name" value="Alpha-macroglobulin_TED"/>
</dbReference>
<evidence type="ECO:0000256" key="4">
    <source>
        <dbReference type="ARBA" id="ARBA00022900"/>
    </source>
</evidence>
<dbReference type="InterPro" id="IPR008930">
    <property type="entry name" value="Terpenoid_cyclase/PrenylTrfase"/>
</dbReference>
<dbReference type="InterPro" id="IPR019742">
    <property type="entry name" value="MacrogloblnA2_CS"/>
</dbReference>
<dbReference type="SMART" id="SM01359">
    <property type="entry name" value="A2M_N_2"/>
    <property type="match status" value="1"/>
</dbReference>
<dbReference type="Gene3D" id="2.60.40.690">
    <property type="entry name" value="Alpha-macroglobulin, receptor-binding domain"/>
    <property type="match status" value="1"/>
</dbReference>
<comment type="similarity">
    <text evidence="1">Belongs to the protease inhibitor I39 (alpha-2-macroglobulin) family.</text>
</comment>
<dbReference type="InterPro" id="IPR002890">
    <property type="entry name" value="MG2"/>
</dbReference>
<evidence type="ECO:0000313" key="13">
    <source>
        <dbReference type="Proteomes" id="UP000516260"/>
    </source>
</evidence>
<dbReference type="InterPro" id="IPR036595">
    <property type="entry name" value="A-macroglobulin_rcpt-bd_sf"/>
</dbReference>
<dbReference type="InterPro" id="IPR041555">
    <property type="entry name" value="MG3"/>
</dbReference>
<dbReference type="PANTHER" id="PTHR11412:SF136">
    <property type="entry name" value="CD109 ANTIGEN"/>
    <property type="match status" value="1"/>
</dbReference>
<dbReference type="InterPro" id="IPR041813">
    <property type="entry name" value="A2M_TED"/>
</dbReference>
<keyword evidence="3 8" id="KW-0732">Signal</keyword>
<evidence type="ECO:0000256" key="3">
    <source>
        <dbReference type="ARBA" id="ARBA00022729"/>
    </source>
</evidence>
<feature type="domain" description="Alpha-2-macroglobulin bait region" evidence="9">
    <location>
        <begin position="477"/>
        <end position="606"/>
    </location>
</feature>
<evidence type="ECO:0000313" key="12">
    <source>
        <dbReference type="EMBL" id="TNM94442.1"/>
    </source>
</evidence>
<keyword evidence="5" id="KW-0882">Thioester bond</keyword>
<dbReference type="FunFam" id="2.60.40.1930:FF:000001">
    <property type="entry name" value="CD109 isoform 3"/>
    <property type="match status" value="1"/>
</dbReference>
<dbReference type="Pfam" id="PF07703">
    <property type="entry name" value="A2M_BRD"/>
    <property type="match status" value="1"/>
</dbReference>
<keyword evidence="6" id="KW-1015">Disulfide bond</keyword>
<dbReference type="Gene3D" id="1.50.10.20">
    <property type="match status" value="1"/>
</dbReference>
<feature type="signal peptide" evidence="8">
    <location>
        <begin position="1"/>
        <end position="20"/>
    </location>
</feature>
<feature type="domain" description="Alpha-2-macroglobulin" evidence="10">
    <location>
        <begin position="696"/>
        <end position="794"/>
    </location>
</feature>
<dbReference type="PANTHER" id="PTHR11412">
    <property type="entry name" value="MACROGLOBULIN / COMPLEMENT"/>
    <property type="match status" value="1"/>
</dbReference>
<dbReference type="GO" id="GO:0007399">
    <property type="term" value="P:nervous system development"/>
    <property type="evidence" value="ECO:0007669"/>
    <property type="project" value="UniProtKB-ARBA"/>
</dbReference>
<evidence type="ECO:0000259" key="11">
    <source>
        <dbReference type="SMART" id="SM01361"/>
    </source>
</evidence>
<dbReference type="InterPro" id="IPR014756">
    <property type="entry name" value="Ig_E-set"/>
</dbReference>
<keyword evidence="4" id="KW-0722">Serine protease inhibitor</keyword>
<dbReference type="SMART" id="SM01360">
    <property type="entry name" value="A2M"/>
    <property type="match status" value="1"/>
</dbReference>
<dbReference type="EMBL" id="SWLE01000011">
    <property type="protein sequence ID" value="TNM94442.1"/>
    <property type="molecule type" value="Genomic_DNA"/>
</dbReference>
<protein>
    <recommendedName>
        <fullName evidence="14">CD109 antigen</fullName>
    </recommendedName>
</protein>
<dbReference type="SUPFAM" id="SSF48239">
    <property type="entry name" value="Terpenoid cyclases/Protein prenyltransferases"/>
    <property type="match status" value="1"/>
</dbReference>
<dbReference type="InterPro" id="IPR050473">
    <property type="entry name" value="A2M/Complement_sys"/>
</dbReference>
<dbReference type="Pfam" id="PF07678">
    <property type="entry name" value="TED_complement"/>
    <property type="match status" value="1"/>
</dbReference>
<evidence type="ECO:0000256" key="5">
    <source>
        <dbReference type="ARBA" id="ARBA00022966"/>
    </source>
</evidence>
<dbReference type="InterPro" id="IPR011625">
    <property type="entry name" value="A2M_N_BRD"/>
</dbReference>
<evidence type="ECO:0000259" key="9">
    <source>
        <dbReference type="SMART" id="SM01359"/>
    </source>
</evidence>
<dbReference type="Pfam" id="PF00207">
    <property type="entry name" value="A2M"/>
    <property type="match status" value="1"/>
</dbReference>
<reference evidence="12 13" key="1">
    <citation type="submission" date="2019-04" db="EMBL/GenBank/DDBJ databases">
        <title>The sequence and de novo assembly of Takifugu bimaculatus genome using PacBio and Hi-C technologies.</title>
        <authorList>
            <person name="Xu P."/>
            <person name="Liu B."/>
            <person name="Zhou Z."/>
        </authorList>
    </citation>
    <scope>NUCLEOTIDE SEQUENCE [LARGE SCALE GENOMIC DNA]</scope>
    <source>
        <strain evidence="12">TB-2018</strain>
        <tissue evidence="12">Muscle</tissue>
    </source>
</reference>
<evidence type="ECO:0000256" key="8">
    <source>
        <dbReference type="SAM" id="SignalP"/>
    </source>
</evidence>
<dbReference type="SUPFAM" id="SSF49410">
    <property type="entry name" value="Alpha-macroglobulin receptor domain"/>
    <property type="match status" value="1"/>
</dbReference>
<dbReference type="PROSITE" id="PS00477">
    <property type="entry name" value="ALPHA_2_MACROGLOBULIN"/>
    <property type="match status" value="1"/>
</dbReference>
<dbReference type="Pfam" id="PF01835">
    <property type="entry name" value="MG2"/>
    <property type="match status" value="1"/>
</dbReference>
<gene>
    <name evidence="12" type="ORF">fugu_017201</name>
</gene>
<feature type="domain" description="Alpha-macroglobulin receptor-binding" evidence="11">
    <location>
        <begin position="1327"/>
        <end position="1411"/>
    </location>
</feature>
<dbReference type="InterPro" id="IPR001599">
    <property type="entry name" value="Macroglobln_a2"/>
</dbReference>
<proteinExistence type="inferred from homology"/>
<evidence type="ECO:0008006" key="14">
    <source>
        <dbReference type="Google" id="ProtNLM"/>
    </source>
</evidence>
<dbReference type="SMART" id="SM01361">
    <property type="entry name" value="A2M_recep"/>
    <property type="match status" value="1"/>
</dbReference>
<dbReference type="SMART" id="SM01419">
    <property type="entry name" value="Thiol-ester_cl"/>
    <property type="match status" value="1"/>
</dbReference>
<evidence type="ECO:0000256" key="6">
    <source>
        <dbReference type="ARBA" id="ARBA00023157"/>
    </source>
</evidence>
<keyword evidence="7" id="KW-0325">Glycoprotein</keyword>
<dbReference type="Gene3D" id="2.60.40.1930">
    <property type="match status" value="3"/>
</dbReference>
<dbReference type="Gene3D" id="6.20.50.160">
    <property type="match status" value="1"/>
</dbReference>
<keyword evidence="13" id="KW-1185">Reference proteome</keyword>
<dbReference type="Gene3D" id="2.60.120.1540">
    <property type="match status" value="1"/>
</dbReference>
<sequence length="1464" mass="162164">MTSVQLWRLLGFMAITSTRSITHSHNHQPCYLLLAPRSLHPGAHTSISVTILSSSPHLVSADIIHGDQKVAMNSTTIKGGSTQLLTLPPIQQSEFSHRIPYYLNVTGYVDNVEVFSNKTELHFDPKCVSTFIQMDKPSYCPGQAVRIRVVSIKLDGKPNNGSVDIAVRDPRGNLLRQWLDVEGVHGVVSKEFQLSENPPVGPWSVTANVAGVWTEKHFTVAKYVLPEFNVKIEVPKRVHRNDVLKGSVHAKYLYGEAVRGHVNVTFIYHLHGREDAFYEHMQIDGMADFMFDIPAHRHMEKSHLGMAFYDGYTDDEALTVVVHVTEHLTGFTCNSVTTVSVAKFRYEICFESYTKILRPALNFVATLKISTYDNKQLSLEDQQKSVRVSVMQKIQNPWNWKVDEMVELGAHTLNSSVLPSPIEAEEMEFPISADGLIYLHIPIKNNTEMLTIDAYFEDSHNSLQLYRTYSSPSHSYLQIQKPPTPVQVGSPVTLHIESNFPVSEIHYLVKAKDQVVSAGTSTANVSLVPEFSWAPLACILVYCVHPSGEIVNDVMQLPITQTFNKVSLSWSDTEVEPGEDVALRVTAAEPASLVAVLVVDKATKREGSHHDINKDSVLQEMAHYGLPSLEAYFGFRMGDPYSVFKICDLVVLTDATLHAQKHRPTLEVLPEDGRVHKEEGNGMEEDENIWGHVQETWIWTDVNTGDSVSSVIQAIVPDRLTTWVATAFVMSENLGLGFGEAPCGFLLLFLQLRVFKDFFLSLNLPASVIRGEELLLEVVLFNYLPHDVEVTVIVAESDAFHFVFPDHNGLTAPIVNRVFVESQGGASVHIPIRPLVLGEIPISVKAMTPTASDSVRRTVTVKAEGLEQFFSTSLLLEVSSSQPSLSRHVTFNFPADFVMGSDRVSVTVVGDILGPSINGLEDLIRMPHGCGEQNMINFAPNVYVLQYLNATGTADAETTARAIAYMTSGYERELTYQRADGSFSAFGNSDAAGKHLVRLTRLHLWKNTCETLTKGLCRLSAFVLRCFLQARPFISIEANVLETVAAWLIFQQGVDGRFEEHGRVIHTELQGGLDGPVSLTAYVFIALMEDQNISGQYGAQVTEALMFLETRLALGITSNYSLSLVAYALALAGSSSAETALQELIGRAELKDGVPTWSSPNAGASSSWQPRSADIEMTAYVLLTQHKLGRIAEGVKLMKWLSQQRNDRGGFRGTQDTVVALQALATWAALSQSHDIDLTVRVDTDEAAAIEAEEGLHLQVTAEGRGLALFQLNVFYNVWSHGLMRKRRDTHEAEAFHLSVKLFDLDSHAAHLFICSSLVKGLSLNATGMALMEVGLLSGFVLSPDGIQTNDIVKKVETMPGKVIVYLDSVTTEEMCLTLPLIVENKVARVQEASVIIYDYYETSRRTTQTYNSDWRKELTSSDLCSELEDDCTGSIFDDAATLSRHGILLSCLWPALFLVFFNC</sequence>
<dbReference type="InterPro" id="IPR009048">
    <property type="entry name" value="A-macroglobulin_rcpt-bd"/>
</dbReference>
<dbReference type="InterPro" id="IPR013783">
    <property type="entry name" value="Ig-like_fold"/>
</dbReference>
<dbReference type="Pfam" id="PF07677">
    <property type="entry name" value="A2M_recep"/>
    <property type="match status" value="1"/>
</dbReference>
<dbReference type="Gene3D" id="2.60.40.1940">
    <property type="match status" value="1"/>
</dbReference>
<accession>A0A4Z2BR98</accession>
<keyword evidence="2" id="KW-0646">Protease inhibitor</keyword>
<evidence type="ECO:0000256" key="2">
    <source>
        <dbReference type="ARBA" id="ARBA00022690"/>
    </source>
</evidence>
<comment type="caution">
    <text evidence="12">The sequence shown here is derived from an EMBL/GenBank/DDBJ whole genome shotgun (WGS) entry which is preliminary data.</text>
</comment>